<feature type="transmembrane region" description="Helical" evidence="1">
    <location>
        <begin position="55"/>
        <end position="81"/>
    </location>
</feature>
<evidence type="ECO:0000313" key="2">
    <source>
        <dbReference type="EMBL" id="KRL22031.1"/>
    </source>
</evidence>
<organism evidence="2 3">
    <name type="scientific">Lentilactobacillus kisonensis DSM 19906 = JCM 15041</name>
    <dbReference type="NCBI Taxonomy" id="1423766"/>
    <lineage>
        <taxon>Bacteria</taxon>
        <taxon>Bacillati</taxon>
        <taxon>Bacillota</taxon>
        <taxon>Bacilli</taxon>
        <taxon>Lactobacillales</taxon>
        <taxon>Lactobacillaceae</taxon>
        <taxon>Lentilactobacillus</taxon>
    </lineage>
</organism>
<dbReference type="AlphaFoldDB" id="A0A0R1NPA8"/>
<evidence type="ECO:0000256" key="1">
    <source>
        <dbReference type="SAM" id="Phobius"/>
    </source>
</evidence>
<dbReference type="RefSeq" id="WP_008856551.1">
    <property type="nucleotide sequence ID" value="NZ_AZEB01000010.1"/>
</dbReference>
<protein>
    <submittedName>
        <fullName evidence="2">Uncharacterized protein</fullName>
    </submittedName>
</protein>
<gene>
    <name evidence="2" type="ORF">FC98_GL000327</name>
</gene>
<reference evidence="2 3" key="1">
    <citation type="journal article" date="2015" name="Genome Announc.">
        <title>Expanding the biotechnology potential of lactobacilli through comparative genomics of 213 strains and associated genera.</title>
        <authorList>
            <person name="Sun Z."/>
            <person name="Harris H.M."/>
            <person name="McCann A."/>
            <person name="Guo C."/>
            <person name="Argimon S."/>
            <person name="Zhang W."/>
            <person name="Yang X."/>
            <person name="Jeffery I.B."/>
            <person name="Cooney J.C."/>
            <person name="Kagawa T.F."/>
            <person name="Liu W."/>
            <person name="Song Y."/>
            <person name="Salvetti E."/>
            <person name="Wrobel A."/>
            <person name="Rasinkangas P."/>
            <person name="Parkhill J."/>
            <person name="Rea M.C."/>
            <person name="O'Sullivan O."/>
            <person name="Ritari J."/>
            <person name="Douillard F.P."/>
            <person name="Paul Ross R."/>
            <person name="Yang R."/>
            <person name="Briner A.E."/>
            <person name="Felis G.E."/>
            <person name="de Vos W.M."/>
            <person name="Barrangou R."/>
            <person name="Klaenhammer T.R."/>
            <person name="Caufield P.W."/>
            <person name="Cui Y."/>
            <person name="Zhang H."/>
            <person name="O'Toole P.W."/>
        </authorList>
    </citation>
    <scope>NUCLEOTIDE SEQUENCE [LARGE SCALE GENOMIC DNA]</scope>
    <source>
        <strain evidence="2 3">DSM 19906</strain>
    </source>
</reference>
<keyword evidence="1" id="KW-0472">Membrane</keyword>
<keyword evidence="1" id="KW-1133">Transmembrane helix</keyword>
<dbReference type="EMBL" id="AZEB01000010">
    <property type="protein sequence ID" value="KRL22031.1"/>
    <property type="molecule type" value="Genomic_DNA"/>
</dbReference>
<dbReference type="PATRIC" id="fig|1423766.4.peg.326"/>
<comment type="caution">
    <text evidence="2">The sequence shown here is derived from an EMBL/GenBank/DDBJ whole genome shotgun (WGS) entry which is preliminary data.</text>
</comment>
<feature type="transmembrane region" description="Helical" evidence="1">
    <location>
        <begin position="15"/>
        <end position="34"/>
    </location>
</feature>
<keyword evidence="3" id="KW-1185">Reference proteome</keyword>
<name>A0A0R1NPA8_9LACO</name>
<accession>A0A0R1NPA8</accession>
<dbReference type="Proteomes" id="UP000051439">
    <property type="component" value="Unassembled WGS sequence"/>
</dbReference>
<keyword evidence="1" id="KW-0812">Transmembrane</keyword>
<sequence length="95" mass="10874">MTKQLLKKAARATNAWFGIGILGGIIFIPIDLLFHKQNNLLDLFQLLIQFIRNHSLIGIGLIIGCLAAGWLIIFLVIYFFVWLNQAMANKDYFHK</sequence>
<proteinExistence type="predicted"/>
<evidence type="ECO:0000313" key="3">
    <source>
        <dbReference type="Proteomes" id="UP000051439"/>
    </source>
</evidence>